<dbReference type="Proteomes" id="UP000002051">
    <property type="component" value="Chromosome 6"/>
</dbReference>
<evidence type="ECO:0000313" key="3">
    <source>
        <dbReference type="Proteomes" id="UP000002051"/>
    </source>
</evidence>
<dbReference type="AlphaFoldDB" id="A0A072UBH3"/>
<evidence type="ECO:0000313" key="1">
    <source>
        <dbReference type="EMBL" id="KEH27164.1"/>
    </source>
</evidence>
<reference evidence="1 3" key="2">
    <citation type="journal article" date="2014" name="BMC Genomics">
        <title>An improved genome release (version Mt4.0) for the model legume Medicago truncatula.</title>
        <authorList>
            <person name="Tang H."/>
            <person name="Krishnakumar V."/>
            <person name="Bidwell S."/>
            <person name="Rosen B."/>
            <person name="Chan A."/>
            <person name="Zhou S."/>
            <person name="Gentzbittel L."/>
            <person name="Childs K.L."/>
            <person name="Yandell M."/>
            <person name="Gundlach H."/>
            <person name="Mayer K.F."/>
            <person name="Schwartz D.C."/>
            <person name="Town C.D."/>
        </authorList>
    </citation>
    <scope>GENOME REANNOTATION</scope>
    <source>
        <strain evidence="1">A17</strain>
        <strain evidence="2 3">cv. Jemalong A17</strain>
    </source>
</reference>
<protein>
    <submittedName>
        <fullName evidence="1 2">Uncharacterized protein</fullName>
    </submittedName>
</protein>
<dbReference type="PaxDb" id="3880-AES83997"/>
<reference evidence="1 3" key="1">
    <citation type="journal article" date="2011" name="Nature">
        <title>The Medicago genome provides insight into the evolution of rhizobial symbioses.</title>
        <authorList>
            <person name="Young N.D."/>
            <person name="Debelle F."/>
            <person name="Oldroyd G.E."/>
            <person name="Geurts R."/>
            <person name="Cannon S.B."/>
            <person name="Udvardi M.K."/>
            <person name="Benedito V.A."/>
            <person name="Mayer K.F."/>
            <person name="Gouzy J."/>
            <person name="Schoof H."/>
            <person name="Van de Peer Y."/>
            <person name="Proost S."/>
            <person name="Cook D.R."/>
            <person name="Meyers B.C."/>
            <person name="Spannagl M."/>
            <person name="Cheung F."/>
            <person name="De Mita S."/>
            <person name="Krishnakumar V."/>
            <person name="Gundlach H."/>
            <person name="Zhou S."/>
            <person name="Mudge J."/>
            <person name="Bharti A.K."/>
            <person name="Murray J.D."/>
            <person name="Naoumkina M.A."/>
            <person name="Rosen B."/>
            <person name="Silverstein K.A."/>
            <person name="Tang H."/>
            <person name="Rombauts S."/>
            <person name="Zhao P.X."/>
            <person name="Zhou P."/>
            <person name="Barbe V."/>
            <person name="Bardou P."/>
            <person name="Bechner M."/>
            <person name="Bellec A."/>
            <person name="Berger A."/>
            <person name="Berges H."/>
            <person name="Bidwell S."/>
            <person name="Bisseling T."/>
            <person name="Choisne N."/>
            <person name="Couloux A."/>
            <person name="Denny R."/>
            <person name="Deshpande S."/>
            <person name="Dai X."/>
            <person name="Doyle J.J."/>
            <person name="Dudez A.M."/>
            <person name="Farmer A.D."/>
            <person name="Fouteau S."/>
            <person name="Franken C."/>
            <person name="Gibelin C."/>
            <person name="Gish J."/>
            <person name="Goldstein S."/>
            <person name="Gonzalez A.J."/>
            <person name="Green P.J."/>
            <person name="Hallab A."/>
            <person name="Hartog M."/>
            <person name="Hua A."/>
            <person name="Humphray S.J."/>
            <person name="Jeong D.H."/>
            <person name="Jing Y."/>
            <person name="Jocker A."/>
            <person name="Kenton S.M."/>
            <person name="Kim D.J."/>
            <person name="Klee K."/>
            <person name="Lai H."/>
            <person name="Lang C."/>
            <person name="Lin S."/>
            <person name="Macmil S.L."/>
            <person name="Magdelenat G."/>
            <person name="Matthews L."/>
            <person name="McCorrison J."/>
            <person name="Monaghan E.L."/>
            <person name="Mun J.H."/>
            <person name="Najar F.Z."/>
            <person name="Nicholson C."/>
            <person name="Noirot C."/>
            <person name="O'Bleness M."/>
            <person name="Paule C.R."/>
            <person name="Poulain J."/>
            <person name="Prion F."/>
            <person name="Qin B."/>
            <person name="Qu C."/>
            <person name="Retzel E.F."/>
            <person name="Riddle C."/>
            <person name="Sallet E."/>
            <person name="Samain S."/>
            <person name="Samson N."/>
            <person name="Sanders I."/>
            <person name="Saurat O."/>
            <person name="Scarpelli C."/>
            <person name="Schiex T."/>
            <person name="Segurens B."/>
            <person name="Severin A.J."/>
            <person name="Sherrier D.J."/>
            <person name="Shi R."/>
            <person name="Sims S."/>
            <person name="Singer S.R."/>
            <person name="Sinharoy S."/>
            <person name="Sterck L."/>
            <person name="Viollet A."/>
            <person name="Wang B.B."/>
            <person name="Wang K."/>
            <person name="Wang M."/>
            <person name="Wang X."/>
            <person name="Warfsmann J."/>
            <person name="Weissenbach J."/>
            <person name="White D.D."/>
            <person name="White J.D."/>
            <person name="Wiley G.B."/>
            <person name="Wincker P."/>
            <person name="Xing Y."/>
            <person name="Yang L."/>
            <person name="Yao Z."/>
            <person name="Ying F."/>
            <person name="Zhai J."/>
            <person name="Zhou L."/>
            <person name="Zuber A."/>
            <person name="Denarie J."/>
            <person name="Dixon R.A."/>
            <person name="May G.D."/>
            <person name="Schwartz D.C."/>
            <person name="Rogers J."/>
            <person name="Quetier F."/>
            <person name="Town C.D."/>
            <person name="Roe B.A."/>
        </authorList>
    </citation>
    <scope>NUCLEOTIDE SEQUENCE [LARGE SCALE GENOMIC DNA]</scope>
    <source>
        <strain evidence="1">A17</strain>
        <strain evidence="2 3">cv. Jemalong A17</strain>
    </source>
</reference>
<dbReference type="HOGENOM" id="CLU_1689360_0_0_1"/>
<keyword evidence="3" id="KW-1185">Reference proteome</keyword>
<name>A0A072UBH3_MEDTR</name>
<dbReference type="EMBL" id="CM001222">
    <property type="protein sequence ID" value="KEH27164.1"/>
    <property type="molecule type" value="Genomic_DNA"/>
</dbReference>
<gene>
    <name evidence="1" type="ordered locus">MTR_6g488310</name>
</gene>
<proteinExistence type="predicted"/>
<dbReference type="EnsemblPlants" id="KEH27164">
    <property type="protein sequence ID" value="KEH27164"/>
    <property type="gene ID" value="MTR_6g488310"/>
</dbReference>
<organism evidence="1 3">
    <name type="scientific">Medicago truncatula</name>
    <name type="common">Barrel medic</name>
    <name type="synonym">Medicago tribuloides</name>
    <dbReference type="NCBI Taxonomy" id="3880"/>
    <lineage>
        <taxon>Eukaryota</taxon>
        <taxon>Viridiplantae</taxon>
        <taxon>Streptophyta</taxon>
        <taxon>Embryophyta</taxon>
        <taxon>Tracheophyta</taxon>
        <taxon>Spermatophyta</taxon>
        <taxon>Magnoliopsida</taxon>
        <taxon>eudicotyledons</taxon>
        <taxon>Gunneridae</taxon>
        <taxon>Pentapetalae</taxon>
        <taxon>rosids</taxon>
        <taxon>fabids</taxon>
        <taxon>Fabales</taxon>
        <taxon>Fabaceae</taxon>
        <taxon>Papilionoideae</taxon>
        <taxon>50 kb inversion clade</taxon>
        <taxon>NPAAA clade</taxon>
        <taxon>Hologalegina</taxon>
        <taxon>IRL clade</taxon>
        <taxon>Trifolieae</taxon>
        <taxon>Medicago</taxon>
    </lineage>
</organism>
<sequence>MKTVTALGLLTKTKITHMHQFFNYSTRRNQKFQRAKVSQKRATSNFSNRVLFIELLVCSASQKPLWGFIRHGHAILQSYFIKRPKDISPVYEEGQIPSRTLMSLSMIHQVPINQRYGYPFTDNVRMETKYLSPHLGIIVVSGLRAIYVTPYFYLSN</sequence>
<evidence type="ECO:0000313" key="2">
    <source>
        <dbReference type="EnsemblPlants" id="KEH27164"/>
    </source>
</evidence>
<reference evidence="2" key="3">
    <citation type="submission" date="2015-04" db="UniProtKB">
        <authorList>
            <consortium name="EnsemblPlants"/>
        </authorList>
    </citation>
    <scope>IDENTIFICATION</scope>
    <source>
        <strain evidence="2">cv. Jemalong A17</strain>
    </source>
</reference>
<accession>A0A072UBH3</accession>